<accession>A0A5N6XHU9</accession>
<reference evidence="2" key="1">
    <citation type="submission" date="2019-04" db="EMBL/GenBank/DDBJ databases">
        <title>Friends and foes A comparative genomics studyof 23 Aspergillus species from section Flavi.</title>
        <authorList>
            <consortium name="DOE Joint Genome Institute"/>
            <person name="Kjaerbolling I."/>
            <person name="Vesth T."/>
            <person name="Frisvad J.C."/>
            <person name="Nybo J.L."/>
            <person name="Theobald S."/>
            <person name="Kildgaard S."/>
            <person name="Isbrandt T."/>
            <person name="Kuo A."/>
            <person name="Sato A."/>
            <person name="Lyhne E.K."/>
            <person name="Kogle M.E."/>
            <person name="Wiebenga A."/>
            <person name="Kun R.S."/>
            <person name="Lubbers R.J."/>
            <person name="Makela M.R."/>
            <person name="Barry K."/>
            <person name="Chovatia M."/>
            <person name="Clum A."/>
            <person name="Daum C."/>
            <person name="Haridas S."/>
            <person name="He G."/>
            <person name="LaButti K."/>
            <person name="Lipzen A."/>
            <person name="Mondo S."/>
            <person name="Riley R."/>
            <person name="Salamov A."/>
            <person name="Simmons B.A."/>
            <person name="Magnuson J.K."/>
            <person name="Henrissat B."/>
            <person name="Mortensen U.H."/>
            <person name="Larsen T.O."/>
            <person name="Devries R.P."/>
            <person name="Grigoriev I.V."/>
            <person name="Machida M."/>
            <person name="Baker S.E."/>
            <person name="Andersen M.R."/>
        </authorList>
    </citation>
    <scope>NUCLEOTIDE SEQUENCE [LARGE SCALE GENOMIC DNA]</scope>
    <source>
        <strain evidence="2">CBS 130017</strain>
    </source>
</reference>
<dbReference type="Pfam" id="PF17132">
    <property type="entry name" value="Glyco_hydro_106"/>
    <property type="match status" value="1"/>
</dbReference>
<name>A0A5N6XHU9_9EURO</name>
<dbReference type="PANTHER" id="PTHR36848">
    <property type="entry name" value="DNA-BINDING PROTEIN (PUTATIVE SECRETED PROTEIN)-RELATED"/>
    <property type="match status" value="1"/>
</dbReference>
<dbReference type="Proteomes" id="UP000325945">
    <property type="component" value="Unassembled WGS sequence"/>
</dbReference>
<gene>
    <name evidence="1" type="ORF">BDV39DRAFT_166806</name>
</gene>
<dbReference type="SUPFAM" id="SSF49785">
    <property type="entry name" value="Galactose-binding domain-like"/>
    <property type="match status" value="1"/>
</dbReference>
<dbReference type="AlphaFoldDB" id="A0A5N6XHU9"/>
<dbReference type="InterPro" id="IPR008979">
    <property type="entry name" value="Galactose-bd-like_sf"/>
</dbReference>
<dbReference type="InterPro" id="IPR053161">
    <property type="entry name" value="Ulvan_degrading_GH"/>
</dbReference>
<dbReference type="Gene3D" id="2.60.120.260">
    <property type="entry name" value="Galactose-binding domain-like"/>
    <property type="match status" value="1"/>
</dbReference>
<evidence type="ECO:0000313" key="2">
    <source>
        <dbReference type="Proteomes" id="UP000325945"/>
    </source>
</evidence>
<evidence type="ECO:0000313" key="1">
    <source>
        <dbReference type="EMBL" id="KAE8332811.1"/>
    </source>
</evidence>
<sequence>MGAKVTTSFLEEYIFIDGIKELMQETGNFVWEDSVEIPSYTYWTPLLPEIFKKQHGYAITPYLMLLSGNEGYQAGNQGPIHFFSDGDDQGSGFVADYRSTMTGLLMEYLEYLNNWTHETLGLKFSQQVGYNLPVDMLEAIPSVDIPETETLSFSNLIDGFRQFSGPANLAGKNVISIELGADFGQAYYQTWTELLQEAKHAFVAGVNQLVIHGATYSHTYDNTTWPGFTSFYYSFASQHSRHQPAWDVGYKQAMDYLARCQFILQEGVAKVDLVFWDKQTAQDAYPGILYEPTDLQDAGYTYEYLSPENFDVPMAYVKNGVLAPQQQAFKTMILRGNDTLTVAGVKALVKYAKSGFPIILSGGLSSTWASNDEQAILQSEKALKGILHLDNVHQVPYGGLVDIIQKIGIVPRSTTDCNGTWYTRWKETTDGDVYVYVYNDGAFSTGNISFQTTGSPFALNAWTGEETPITEYSVSQGRTTISFSLQSTETRIVKFSASRNSVGNESHVIWSSNSVLGYYVDSGKVWAKAAASDSATSVKLSSGKTVTLDQQGQSQFSLGNWSVVIEQWLPPDNLYDVETVANKKNLSLSVSGSNLSSWKDLGYQNASGVAYYTSSFFWPKKETGATGAYLVIPPVSHGIIISINGNEIPAVDITNPTTDVSTYLVQGDNTVVLTVSSTLHNCLIPIWDQLLTGGAAPMLNYSALEEMGFHPQEYGILGEVQVVPYQLMRII</sequence>
<protein>
    <submittedName>
        <fullName evidence="1">Uncharacterized protein</fullName>
    </submittedName>
</protein>
<dbReference type="EMBL" id="ML741764">
    <property type="protein sequence ID" value="KAE8332811.1"/>
    <property type="molecule type" value="Genomic_DNA"/>
</dbReference>
<keyword evidence="2" id="KW-1185">Reference proteome</keyword>
<dbReference type="PANTHER" id="PTHR36848:SF2">
    <property type="entry name" value="SECRETED PROTEIN"/>
    <property type="match status" value="1"/>
</dbReference>
<proteinExistence type="predicted"/>
<organism evidence="1 2">
    <name type="scientific">Aspergillus sergii</name>
    <dbReference type="NCBI Taxonomy" id="1034303"/>
    <lineage>
        <taxon>Eukaryota</taxon>
        <taxon>Fungi</taxon>
        <taxon>Dikarya</taxon>
        <taxon>Ascomycota</taxon>
        <taxon>Pezizomycotina</taxon>
        <taxon>Eurotiomycetes</taxon>
        <taxon>Eurotiomycetidae</taxon>
        <taxon>Eurotiales</taxon>
        <taxon>Aspergillaceae</taxon>
        <taxon>Aspergillus</taxon>
        <taxon>Aspergillus subgen. Circumdati</taxon>
    </lineage>
</organism>